<keyword evidence="2 5" id="KW-0489">Methyltransferase</keyword>
<comment type="similarity">
    <text evidence="1">Belongs to the class IV-like SAM-binding methyltransferase superfamily. RNA methyltransferase TrmH family.</text>
</comment>
<dbReference type="PIRSF" id="PIRSF004808">
    <property type="entry name" value="LasT"/>
    <property type="match status" value="1"/>
</dbReference>
<dbReference type="InterPro" id="IPR029028">
    <property type="entry name" value="Alpha/beta_knot_MTases"/>
</dbReference>
<comment type="caution">
    <text evidence="7">The sequence shown here is derived from an EMBL/GenBank/DDBJ whole genome shotgun (WGS) entry which is preliminary data.</text>
</comment>
<dbReference type="GO" id="GO:0008168">
    <property type="term" value="F:methyltransferase activity"/>
    <property type="evidence" value="ECO:0007669"/>
    <property type="project" value="UniProtKB-KW"/>
</dbReference>
<dbReference type="RefSeq" id="WP_345339689.1">
    <property type="nucleotide sequence ID" value="NZ_BAABLI010000011.1"/>
</dbReference>
<dbReference type="EC" id="2.1.1.200" evidence="5"/>
<evidence type="ECO:0000256" key="4">
    <source>
        <dbReference type="ARBA" id="ARBA00022691"/>
    </source>
</evidence>
<evidence type="ECO:0000256" key="5">
    <source>
        <dbReference type="RuleBase" id="RU362024"/>
    </source>
</evidence>
<protein>
    <recommendedName>
        <fullName evidence="5">tRNA (cytidine/uridine-2'-O-)-methyltransferase TrmJ</fullName>
        <ecNumber evidence="5">2.1.1.200</ecNumber>
    </recommendedName>
    <alternativeName>
        <fullName evidence="5">tRNA (cytidine(32)/uridine(32)-2'-O)-methyltransferase</fullName>
    </alternativeName>
    <alternativeName>
        <fullName evidence="5">tRNA Cm32/Um32 methyltransferase</fullName>
    </alternativeName>
</protein>
<evidence type="ECO:0000256" key="3">
    <source>
        <dbReference type="ARBA" id="ARBA00022679"/>
    </source>
</evidence>
<comment type="catalytic activity">
    <reaction evidence="5">
        <text>uridine(32) in tRNA + S-adenosyl-L-methionine = 2'-O-methyluridine(32) in tRNA + S-adenosyl-L-homocysteine + H(+)</text>
        <dbReference type="Rhea" id="RHEA:42936"/>
        <dbReference type="Rhea" id="RHEA-COMP:10107"/>
        <dbReference type="Rhea" id="RHEA-COMP:10290"/>
        <dbReference type="ChEBI" id="CHEBI:15378"/>
        <dbReference type="ChEBI" id="CHEBI:57856"/>
        <dbReference type="ChEBI" id="CHEBI:59789"/>
        <dbReference type="ChEBI" id="CHEBI:65315"/>
        <dbReference type="ChEBI" id="CHEBI:74478"/>
        <dbReference type="EC" id="2.1.1.200"/>
    </reaction>
</comment>
<evidence type="ECO:0000256" key="2">
    <source>
        <dbReference type="ARBA" id="ARBA00022603"/>
    </source>
</evidence>
<sequence>MDVVFILVAPSRPANVGAVARAMKTQGFAQLRIVASEAHLDEEAHWVAHGAQELLAEATHYESAEQALSDCDLVVATTARRRGCVRDYWEPQQVQQQLAAKSEQLGRVAILFGCEESGLPNELIDQADLLSCIPLAQPQPSLNLAQAAMVYAFALAPLASLSNTAELDSVDLSRSSTAEDPQEQGQWLALKQRLAQLQNRLGNDDDAKLSEWLQDRLGLIEGRDIRMLHTLLSNIESALNKP</sequence>
<dbReference type="GO" id="GO:0032259">
    <property type="term" value="P:methylation"/>
    <property type="evidence" value="ECO:0007669"/>
    <property type="project" value="UniProtKB-KW"/>
</dbReference>
<organism evidence="7 8">
    <name type="scientific">Corallincola platygyrae</name>
    <dbReference type="NCBI Taxonomy" id="1193278"/>
    <lineage>
        <taxon>Bacteria</taxon>
        <taxon>Pseudomonadati</taxon>
        <taxon>Pseudomonadota</taxon>
        <taxon>Gammaproteobacteria</taxon>
        <taxon>Alteromonadales</taxon>
        <taxon>Psychromonadaceae</taxon>
        <taxon>Corallincola</taxon>
    </lineage>
</organism>
<name>A0ABW4XNZ0_9GAMM</name>
<evidence type="ECO:0000259" key="6">
    <source>
        <dbReference type="Pfam" id="PF00588"/>
    </source>
</evidence>
<dbReference type="InterPro" id="IPR029026">
    <property type="entry name" value="tRNA_m1G_MTases_N"/>
</dbReference>
<comment type="function">
    <text evidence="5">Catalyzes the formation of 2'O-methylated cytidine (Cm32) or 2'O-methylated uridine (Um32) at position 32 in tRNA.</text>
</comment>
<comment type="subunit">
    <text evidence="5">Homodimer.</text>
</comment>
<reference evidence="8" key="1">
    <citation type="journal article" date="2019" name="Int. J. Syst. Evol. Microbiol.">
        <title>The Global Catalogue of Microorganisms (GCM) 10K type strain sequencing project: providing services to taxonomists for standard genome sequencing and annotation.</title>
        <authorList>
            <consortium name="The Broad Institute Genomics Platform"/>
            <consortium name="The Broad Institute Genome Sequencing Center for Infectious Disease"/>
            <person name="Wu L."/>
            <person name="Ma J."/>
        </authorList>
    </citation>
    <scope>NUCLEOTIDE SEQUENCE [LARGE SCALE GENOMIC DNA]</scope>
    <source>
        <strain evidence="8">CGMCC 1.10992</strain>
    </source>
</reference>
<keyword evidence="5" id="KW-0819">tRNA processing</keyword>
<dbReference type="NCBIfam" id="NF007752">
    <property type="entry name" value="PRK10433.1"/>
    <property type="match status" value="1"/>
</dbReference>
<comment type="subcellular location">
    <subcellularLocation>
        <location evidence="5">Cytoplasm</location>
    </subcellularLocation>
</comment>
<dbReference type="Gene3D" id="3.40.1280.10">
    <property type="match status" value="1"/>
</dbReference>
<dbReference type="Pfam" id="PF00588">
    <property type="entry name" value="SpoU_methylase"/>
    <property type="match status" value="1"/>
</dbReference>
<dbReference type="NCBIfam" id="TIGR00050">
    <property type="entry name" value="rRNA_methyl_1"/>
    <property type="match status" value="1"/>
</dbReference>
<keyword evidence="8" id="KW-1185">Reference proteome</keyword>
<keyword evidence="3 7" id="KW-0808">Transferase</keyword>
<keyword evidence="4 5" id="KW-0949">S-adenosyl-L-methionine</keyword>
<dbReference type="InterPro" id="IPR004384">
    <property type="entry name" value="RNA_MeTrfase_TrmJ/LasT"/>
</dbReference>
<keyword evidence="5" id="KW-0963">Cytoplasm</keyword>
<comment type="catalytic activity">
    <reaction evidence="5">
        <text>cytidine(32) in tRNA + S-adenosyl-L-methionine = 2'-O-methylcytidine(32) in tRNA + S-adenosyl-L-homocysteine + H(+)</text>
        <dbReference type="Rhea" id="RHEA:42932"/>
        <dbReference type="Rhea" id="RHEA-COMP:10288"/>
        <dbReference type="Rhea" id="RHEA-COMP:10289"/>
        <dbReference type="ChEBI" id="CHEBI:15378"/>
        <dbReference type="ChEBI" id="CHEBI:57856"/>
        <dbReference type="ChEBI" id="CHEBI:59789"/>
        <dbReference type="ChEBI" id="CHEBI:74495"/>
        <dbReference type="ChEBI" id="CHEBI:82748"/>
        <dbReference type="EC" id="2.1.1.200"/>
    </reaction>
</comment>
<dbReference type="PANTHER" id="PTHR42786:SF1">
    <property type="entry name" value="TRNA (CYTIDINE_URIDINE-2'-O-)-METHYLTRANSFERASE TRMJ"/>
    <property type="match status" value="1"/>
</dbReference>
<dbReference type="PANTHER" id="PTHR42786">
    <property type="entry name" value="TRNA/RRNA METHYLTRANSFERASE"/>
    <property type="match status" value="1"/>
</dbReference>
<gene>
    <name evidence="5" type="primary">trmJ</name>
    <name evidence="7" type="ORF">ACFSJ3_13480</name>
</gene>
<proteinExistence type="inferred from homology"/>
<dbReference type="Proteomes" id="UP001597380">
    <property type="component" value="Unassembled WGS sequence"/>
</dbReference>
<dbReference type="EMBL" id="JBHUHT010000014">
    <property type="protein sequence ID" value="MFD2097002.1"/>
    <property type="molecule type" value="Genomic_DNA"/>
</dbReference>
<evidence type="ECO:0000256" key="1">
    <source>
        <dbReference type="ARBA" id="ARBA00007228"/>
    </source>
</evidence>
<dbReference type="CDD" id="cd18093">
    <property type="entry name" value="SpoU-like_TrmJ"/>
    <property type="match status" value="1"/>
</dbReference>
<feature type="domain" description="tRNA/rRNA methyltransferase SpoU type" evidence="6">
    <location>
        <begin position="3"/>
        <end position="152"/>
    </location>
</feature>
<dbReference type="InterPro" id="IPR001537">
    <property type="entry name" value="SpoU_MeTrfase"/>
</dbReference>
<evidence type="ECO:0000313" key="8">
    <source>
        <dbReference type="Proteomes" id="UP001597380"/>
    </source>
</evidence>
<dbReference type="SUPFAM" id="SSF75217">
    <property type="entry name" value="alpha/beta knot"/>
    <property type="match status" value="1"/>
</dbReference>
<accession>A0ABW4XNZ0</accession>
<evidence type="ECO:0000313" key="7">
    <source>
        <dbReference type="EMBL" id="MFD2097002.1"/>
    </source>
</evidence>